<dbReference type="Proteomes" id="UP001501822">
    <property type="component" value="Unassembled WGS sequence"/>
</dbReference>
<organism evidence="1 2">
    <name type="scientific">Actinoallomurus spadix</name>
    <dbReference type="NCBI Taxonomy" id="79912"/>
    <lineage>
        <taxon>Bacteria</taxon>
        <taxon>Bacillati</taxon>
        <taxon>Actinomycetota</taxon>
        <taxon>Actinomycetes</taxon>
        <taxon>Streptosporangiales</taxon>
        <taxon>Thermomonosporaceae</taxon>
        <taxon>Actinoallomurus</taxon>
    </lineage>
</organism>
<reference evidence="2" key="1">
    <citation type="journal article" date="2019" name="Int. J. Syst. Evol. Microbiol.">
        <title>The Global Catalogue of Microorganisms (GCM) 10K type strain sequencing project: providing services to taxonomists for standard genome sequencing and annotation.</title>
        <authorList>
            <consortium name="The Broad Institute Genomics Platform"/>
            <consortium name="The Broad Institute Genome Sequencing Center for Infectious Disease"/>
            <person name="Wu L."/>
            <person name="Ma J."/>
        </authorList>
    </citation>
    <scope>NUCLEOTIDE SEQUENCE [LARGE SCALE GENOMIC DNA]</scope>
    <source>
        <strain evidence="2">JCM 3146</strain>
    </source>
</reference>
<protein>
    <submittedName>
        <fullName evidence="1">Uncharacterized protein</fullName>
    </submittedName>
</protein>
<evidence type="ECO:0000313" key="1">
    <source>
        <dbReference type="EMBL" id="GAA0349655.1"/>
    </source>
</evidence>
<comment type="caution">
    <text evidence="1">The sequence shown here is derived from an EMBL/GenBank/DDBJ whole genome shotgun (WGS) entry which is preliminary data.</text>
</comment>
<name>A0ABP3GPB1_9ACTN</name>
<gene>
    <name evidence="1" type="ORF">GCM10010151_44180</name>
</gene>
<keyword evidence="2" id="KW-1185">Reference proteome</keyword>
<evidence type="ECO:0000313" key="2">
    <source>
        <dbReference type="Proteomes" id="UP001501822"/>
    </source>
</evidence>
<dbReference type="EMBL" id="BAAABM010000041">
    <property type="protein sequence ID" value="GAA0349655.1"/>
    <property type="molecule type" value="Genomic_DNA"/>
</dbReference>
<sequence>MPSACMRHDEFSRALRLPTEAEYYIGVGPHPQGCPGRVDLDDPLVEEITERLFDRAEAVA</sequence>
<accession>A0ABP3GPB1</accession>
<proteinExistence type="predicted"/>